<dbReference type="InterPro" id="IPR051324">
    <property type="entry name" value="Stress/Tellurium_Resist"/>
</dbReference>
<keyword evidence="2" id="KW-1185">Reference proteome</keyword>
<dbReference type="Proteomes" id="UP000316882">
    <property type="component" value="Unassembled WGS sequence"/>
</dbReference>
<reference evidence="1 2" key="1">
    <citation type="submission" date="2019-06" db="EMBL/GenBank/DDBJ databases">
        <title>Whole genome shotgun sequence of Brevibacillus parabrevis NBRC 12334.</title>
        <authorList>
            <person name="Hosoyama A."/>
            <person name="Uohara A."/>
            <person name="Ohji S."/>
            <person name="Ichikawa N."/>
        </authorList>
    </citation>
    <scope>NUCLEOTIDE SEQUENCE [LARGE SCALE GENOMIC DNA]</scope>
    <source>
        <strain evidence="1 2">NBRC 12334</strain>
    </source>
</reference>
<accession>A0A4Y3PAE4</accession>
<dbReference type="EMBL" id="BJMH01000001">
    <property type="protein sequence ID" value="GEB30504.1"/>
    <property type="molecule type" value="Genomic_DNA"/>
</dbReference>
<evidence type="ECO:0000313" key="2">
    <source>
        <dbReference type="Proteomes" id="UP000316882"/>
    </source>
</evidence>
<comment type="caution">
    <text evidence="1">The sequence shown here is derived from an EMBL/GenBank/DDBJ whole genome shotgun (WGS) entry which is preliminary data.</text>
</comment>
<dbReference type="Gene3D" id="2.60.60.30">
    <property type="entry name" value="sav2460 like domains"/>
    <property type="match status" value="1"/>
</dbReference>
<protein>
    <recommendedName>
        <fullName evidence="3">Cytoplasmic protein</fullName>
    </recommendedName>
</protein>
<organism evidence="1 2">
    <name type="scientific">Brevibacillus parabrevis</name>
    <dbReference type="NCBI Taxonomy" id="54914"/>
    <lineage>
        <taxon>Bacteria</taxon>
        <taxon>Bacillati</taxon>
        <taxon>Bacillota</taxon>
        <taxon>Bacilli</taxon>
        <taxon>Bacillales</taxon>
        <taxon>Paenibacillaceae</taxon>
        <taxon>Brevibacillus</taxon>
    </lineage>
</organism>
<evidence type="ECO:0000313" key="1">
    <source>
        <dbReference type="EMBL" id="GEB30504.1"/>
    </source>
</evidence>
<dbReference type="InterPro" id="IPR003325">
    <property type="entry name" value="TerD"/>
</dbReference>
<dbReference type="STRING" id="54914.AV540_12555"/>
<dbReference type="RefSeq" id="WP_122962800.1">
    <property type="nucleotide sequence ID" value="NZ_BJMH01000001.1"/>
</dbReference>
<gene>
    <name evidence="1" type="ORF">BPA01_00840</name>
</gene>
<dbReference type="PANTHER" id="PTHR32097">
    <property type="entry name" value="CAMP-BINDING PROTEIN 1-RELATED"/>
    <property type="match status" value="1"/>
</dbReference>
<proteinExistence type="predicted"/>
<dbReference type="CDD" id="cd06974">
    <property type="entry name" value="TerD_like"/>
    <property type="match status" value="1"/>
</dbReference>
<dbReference type="GeneID" id="87614830"/>
<dbReference type="AlphaFoldDB" id="A0A4Y3PAE4"/>
<evidence type="ECO:0008006" key="3">
    <source>
        <dbReference type="Google" id="ProtNLM"/>
    </source>
</evidence>
<sequence length="696" mass="79350">MKNQIYLRRKNKLIVKAGQHELPVSYLAAALRNMESLGYTFSLELIERIRTLSEAEFFPLYSEVVRVLKDMVGASRRFKPFYPNFPRQVMEASDGELYLQAIIHYLTWQLPVHEVKKRLPLLKESRLKVIQLGTDEELLQIGMNMLRANSSLSAQDKEDLKGLIHGCKGIAEALPPEIPHKENAAVVASVLLRADKMPPDFFAKYCKTSTDVLRLATALSDGDVSLAAPAKFRKFRRAERRLLLRLLEASPNLAEDMQRYKNRWIRLGEILHPFEYKDRYPRAAEAFDILRNNRRIETFNSQVELAILACDIKEATRLLMQRPGEFARRLDHMLRLTEAGDQVLRSFEQIATSVSTPVLLQVMNHFDKRERYGEWRTFFPKGEVAKVQAIPNMLPQLADEQRARAAGICREVLIRRFSALPTLGKVYIDPQLHEQLVPFSQRSASKALRTIARGSRLPIPEGSTIRFFTWWKEGIVNDVPTGRVDIDLSAVLYDEKWTYMEHVSYTNLRSAKYRACHSGDVVQAPNGACEFIDVDIESVLRYGGRYVVMSLNSFTSQPYCDLPECFAGWMIRSQPESGEVFEPLTVQDKADIAARSTICLPVILDLAERKVIWTDIALRSHPRFVNNVEANGGGIEWMGRALTTLVKPTLHELFTLHAQARGTITDRMEEADTVFSMEEGITPFDMEVILADFLAG</sequence>
<name>A0A4Y3PAE4_BREPA</name>
<dbReference type="PANTHER" id="PTHR32097:SF18">
    <property type="entry name" value="RING-TYPE DOMAIN-CONTAINING PROTEIN"/>
    <property type="match status" value="1"/>
</dbReference>